<dbReference type="Gene3D" id="3.30.200.20">
    <property type="entry name" value="Phosphorylase Kinase, domain 1"/>
    <property type="match status" value="1"/>
</dbReference>
<dbReference type="InterPro" id="IPR000719">
    <property type="entry name" value="Prot_kinase_dom"/>
</dbReference>
<dbReference type="InterPro" id="IPR008271">
    <property type="entry name" value="Ser/Thr_kinase_AS"/>
</dbReference>
<keyword evidence="10" id="KW-1185">Reference proteome</keyword>
<feature type="domain" description="Protein kinase" evidence="8">
    <location>
        <begin position="12"/>
        <end position="269"/>
    </location>
</feature>
<dbReference type="EMBL" id="FZOO01000003">
    <property type="protein sequence ID" value="SNS37715.1"/>
    <property type="molecule type" value="Genomic_DNA"/>
</dbReference>
<sequence>MTDGGRALGSRYLLHTCIGRGAAGEVWSATSRDTDRPLAAKLLRPEFATDPEVRMRFEHEASRQATLDHPGIVRVRDVVREGAVLALVMDRVDGPDLRAHLAEQRTLSPGTACRIVGQVAAAAAAAHAAGIVHRDLKPENVLLERDGRGTNARIVDFGVSRALTGPALTRASQVPGTPAYLAPELLAGRPAGTAADVYALGVLLAEVLVGRRPTPDERTLLGARRGRLVGPYAAVPEPAGRLLLDCLASAPQQRPSAAQLAARLAHAAEELDGLPALPPAASPDIAAILAESTSGRTAGARRRGRSAVVSGAGWTRLRMYGTWVGVAALAFVLLAASLAAPTLLDRSAQDVGKQARPGLAPGTEEAPETAEPVSAAPDGGLAVPSPSSPETDRPGGTPTTPEEGPPVRPGGDEDAGPSEDGPGGVVRESSPPPLISSGTTAPTGPGGGGAGGAAGSSAPGSTARAPDPPPATAPASPVCPGPGCEGQSPYGPARCHEGHENLIDPVEIRASNGDLIGSLQLVGSARCGTRWAKIATADHADRRMTVTLDPGAGEELRNEGVDDFLYTRMTSDGPGICSSIRGSITTRDGSHTWWTEVHSDC</sequence>
<dbReference type="PANTHER" id="PTHR43289">
    <property type="entry name" value="MITOGEN-ACTIVATED PROTEIN KINASE KINASE KINASE 20-RELATED"/>
    <property type="match status" value="1"/>
</dbReference>
<feature type="compositionally biased region" description="Pro residues" evidence="7">
    <location>
        <begin position="466"/>
        <end position="480"/>
    </location>
</feature>
<dbReference type="Pfam" id="PF00069">
    <property type="entry name" value="Pkinase"/>
    <property type="match status" value="1"/>
</dbReference>
<feature type="compositionally biased region" description="Gly residues" evidence="7">
    <location>
        <begin position="444"/>
        <end position="454"/>
    </location>
</feature>
<evidence type="ECO:0000259" key="8">
    <source>
        <dbReference type="PROSITE" id="PS50011"/>
    </source>
</evidence>
<keyword evidence="5 9" id="KW-0418">Kinase</keyword>
<evidence type="ECO:0000256" key="1">
    <source>
        <dbReference type="ARBA" id="ARBA00012513"/>
    </source>
</evidence>
<organism evidence="9 10">
    <name type="scientific">Geodermatophilus pulveris</name>
    <dbReference type="NCBI Taxonomy" id="1564159"/>
    <lineage>
        <taxon>Bacteria</taxon>
        <taxon>Bacillati</taxon>
        <taxon>Actinomycetota</taxon>
        <taxon>Actinomycetes</taxon>
        <taxon>Geodermatophilales</taxon>
        <taxon>Geodermatophilaceae</taxon>
        <taxon>Geodermatophilus</taxon>
    </lineage>
</organism>
<keyword evidence="3" id="KW-0808">Transferase</keyword>
<evidence type="ECO:0000256" key="2">
    <source>
        <dbReference type="ARBA" id="ARBA00022527"/>
    </source>
</evidence>
<keyword evidence="6" id="KW-0067">ATP-binding</keyword>
<dbReference type="PROSITE" id="PS50011">
    <property type="entry name" value="PROTEIN_KINASE_DOM"/>
    <property type="match status" value="1"/>
</dbReference>
<dbReference type="CDD" id="cd14014">
    <property type="entry name" value="STKc_PknB_like"/>
    <property type="match status" value="1"/>
</dbReference>
<dbReference type="RefSeq" id="WP_089305193.1">
    <property type="nucleotide sequence ID" value="NZ_FZOO01000003.1"/>
</dbReference>
<dbReference type="GO" id="GO:0004674">
    <property type="term" value="F:protein serine/threonine kinase activity"/>
    <property type="evidence" value="ECO:0007669"/>
    <property type="project" value="UniProtKB-KW"/>
</dbReference>
<feature type="compositionally biased region" description="Low complexity" evidence="7">
    <location>
        <begin position="360"/>
        <end position="377"/>
    </location>
</feature>
<dbReference type="GO" id="GO:0005524">
    <property type="term" value="F:ATP binding"/>
    <property type="evidence" value="ECO:0007669"/>
    <property type="project" value="UniProtKB-KW"/>
</dbReference>
<evidence type="ECO:0000256" key="5">
    <source>
        <dbReference type="ARBA" id="ARBA00022777"/>
    </source>
</evidence>
<dbReference type="PANTHER" id="PTHR43289:SF6">
    <property type="entry name" value="SERINE_THREONINE-PROTEIN KINASE NEKL-3"/>
    <property type="match status" value="1"/>
</dbReference>
<evidence type="ECO:0000256" key="7">
    <source>
        <dbReference type="SAM" id="MobiDB-lite"/>
    </source>
</evidence>
<evidence type="ECO:0000256" key="4">
    <source>
        <dbReference type="ARBA" id="ARBA00022741"/>
    </source>
</evidence>
<feature type="region of interest" description="Disordered" evidence="7">
    <location>
        <begin position="353"/>
        <end position="496"/>
    </location>
</feature>
<dbReference type="EC" id="2.7.11.1" evidence="1"/>
<evidence type="ECO:0000256" key="3">
    <source>
        <dbReference type="ARBA" id="ARBA00022679"/>
    </source>
</evidence>
<dbReference type="OrthoDB" id="9762169at2"/>
<gene>
    <name evidence="9" type="ORF">SAMN06893096_103446</name>
</gene>
<keyword evidence="2 9" id="KW-0723">Serine/threonine-protein kinase</keyword>
<protein>
    <recommendedName>
        <fullName evidence="1">non-specific serine/threonine protein kinase</fullName>
        <ecNumber evidence="1">2.7.11.1</ecNumber>
    </recommendedName>
</protein>
<dbReference type="AlphaFoldDB" id="A0A239DYZ9"/>
<dbReference type="Gene3D" id="1.10.510.10">
    <property type="entry name" value="Transferase(Phosphotransferase) domain 1"/>
    <property type="match status" value="1"/>
</dbReference>
<dbReference type="InterPro" id="IPR011009">
    <property type="entry name" value="Kinase-like_dom_sf"/>
</dbReference>
<keyword evidence="4" id="KW-0547">Nucleotide-binding</keyword>
<evidence type="ECO:0000313" key="9">
    <source>
        <dbReference type="EMBL" id="SNS37715.1"/>
    </source>
</evidence>
<name>A0A239DYZ9_9ACTN</name>
<dbReference type="SUPFAM" id="SSF56112">
    <property type="entry name" value="Protein kinase-like (PK-like)"/>
    <property type="match status" value="1"/>
</dbReference>
<proteinExistence type="predicted"/>
<dbReference type="Proteomes" id="UP000198373">
    <property type="component" value="Unassembled WGS sequence"/>
</dbReference>
<accession>A0A239DYZ9</accession>
<feature type="compositionally biased region" description="Low complexity" evidence="7">
    <location>
        <begin position="455"/>
        <end position="465"/>
    </location>
</feature>
<evidence type="ECO:0000256" key="6">
    <source>
        <dbReference type="ARBA" id="ARBA00022840"/>
    </source>
</evidence>
<reference evidence="10" key="1">
    <citation type="submission" date="2017-06" db="EMBL/GenBank/DDBJ databases">
        <authorList>
            <person name="Varghese N."/>
            <person name="Submissions S."/>
        </authorList>
    </citation>
    <scope>NUCLEOTIDE SEQUENCE [LARGE SCALE GENOMIC DNA]</scope>
    <source>
        <strain evidence="10">DSM 46839</strain>
    </source>
</reference>
<dbReference type="SMART" id="SM00220">
    <property type="entry name" value="S_TKc"/>
    <property type="match status" value="1"/>
</dbReference>
<dbReference type="PROSITE" id="PS00108">
    <property type="entry name" value="PROTEIN_KINASE_ST"/>
    <property type="match status" value="1"/>
</dbReference>
<evidence type="ECO:0000313" key="10">
    <source>
        <dbReference type="Proteomes" id="UP000198373"/>
    </source>
</evidence>